<gene>
    <name evidence="2" type="ORF">K505DRAFT_326443</name>
</gene>
<feature type="compositionally biased region" description="Low complexity" evidence="1">
    <location>
        <begin position="607"/>
        <end position="621"/>
    </location>
</feature>
<evidence type="ECO:0000313" key="2">
    <source>
        <dbReference type="EMBL" id="KAF2792014.1"/>
    </source>
</evidence>
<dbReference type="OrthoDB" id="2104370at2759"/>
<keyword evidence="3" id="KW-1185">Reference proteome</keyword>
<dbReference type="GO" id="GO:0003688">
    <property type="term" value="F:DNA replication origin binding"/>
    <property type="evidence" value="ECO:0007669"/>
    <property type="project" value="TreeGrafter"/>
</dbReference>
<evidence type="ECO:0008006" key="4">
    <source>
        <dbReference type="Google" id="ProtNLM"/>
    </source>
</evidence>
<name>A0A6A6X774_9PLEO</name>
<dbReference type="Proteomes" id="UP000799757">
    <property type="component" value="Unassembled WGS sequence"/>
</dbReference>
<feature type="compositionally biased region" description="Basic and acidic residues" evidence="1">
    <location>
        <begin position="10"/>
        <end position="25"/>
    </location>
</feature>
<dbReference type="PANTHER" id="PTHR42048:SF1">
    <property type="entry name" value="ARS-BINDING PROTEIN 2"/>
    <property type="match status" value="1"/>
</dbReference>
<feature type="region of interest" description="Disordered" evidence="1">
    <location>
        <begin position="1"/>
        <end position="142"/>
    </location>
</feature>
<feature type="compositionally biased region" description="Polar residues" evidence="1">
    <location>
        <begin position="451"/>
        <end position="461"/>
    </location>
</feature>
<feature type="region of interest" description="Disordered" evidence="1">
    <location>
        <begin position="285"/>
        <end position="351"/>
    </location>
</feature>
<feature type="compositionally biased region" description="Polar residues" evidence="1">
    <location>
        <begin position="96"/>
        <end position="125"/>
    </location>
</feature>
<sequence length="847" mass="91759">MQVDFGGGPESDHNLHLSSHAHYDHPGSNGSPAFSPFRHPAGPTIDPGLDQSSGANRNGHAPMTSVHQSASSHLLQPDNAALSSSHLSHNFYGDMSRSSQTPSTPSNASPRFSARSPTSQPNQITPGFVPNDRPAPSRDVSDDTIDDAYATFILYCNPSFATSIDTSELTKLFRTPPKSDGKAFSTWVLFELIRKLDAKEIKTWTQLALDLGVEPPDTDKGQSTQKVQQYSVRLKRWMRAMHIDSFFEYLLGKQHPYYLQIPPPHNPFPENGRDGVSLEEDLAIRALDPKFRPKRGRRKAEEGDDDMDMTDNTPPRKRPQLDTSVPFGNVLQPQSAYPNSAHPDHMESFLNTHDPWTASAITPSSAMTAASAPGRMHPGKNLTPYSASPMSGQQIRWRLNTQEHPSTPHPLSAVTPQSAHPDFFDEPQSAITPSSSKTRSRRRHGPAVSSAWPSNNASSTGKLRGRPPSNRSVRDGPFVTFPANPKTKEGPTIDINRNPGNLTPIVERAQSDPPLPEHHFRFPPTPASAVSPHTIEGSLQNSQRPHRLSLQVPQNVGNPVRLATPTVLVNGEQDPTSSSGLTQSTISAGSGRNSPGSFFESGTDHAQPQQQSVQTPSQISPRSQVPTLISSPLPQLVSETLNRALAAELIRAPLRGRRKRLRGTEAKNLASAILQPLYAKPTTGLISPAKAMSDQILSIAISSCLGLSSAVGLGVGGPNGGVRRVECVRFRVGADGYEDLIEDDDEEDADGLDDSGSIKETFDVYFGVSFGGLSGEWTAKGLSATLVEGEGAGVTNGAGAVQELDRQDPNQNTAIGWKTKFLEAQRKLWESQEESKSLKEKILEAVL</sequence>
<accession>A0A6A6X774</accession>
<protein>
    <recommendedName>
        <fullName evidence="4">ARS binding protein Abp2</fullName>
    </recommendedName>
</protein>
<proteinExistence type="predicted"/>
<evidence type="ECO:0000313" key="3">
    <source>
        <dbReference type="Proteomes" id="UP000799757"/>
    </source>
</evidence>
<reference evidence="2" key="1">
    <citation type="journal article" date="2020" name="Stud. Mycol.">
        <title>101 Dothideomycetes genomes: a test case for predicting lifestyles and emergence of pathogens.</title>
        <authorList>
            <person name="Haridas S."/>
            <person name="Albert R."/>
            <person name="Binder M."/>
            <person name="Bloem J."/>
            <person name="Labutti K."/>
            <person name="Salamov A."/>
            <person name="Andreopoulos B."/>
            <person name="Baker S."/>
            <person name="Barry K."/>
            <person name="Bills G."/>
            <person name="Bluhm B."/>
            <person name="Cannon C."/>
            <person name="Castanera R."/>
            <person name="Culley D."/>
            <person name="Daum C."/>
            <person name="Ezra D."/>
            <person name="Gonzalez J."/>
            <person name="Henrissat B."/>
            <person name="Kuo A."/>
            <person name="Liang C."/>
            <person name="Lipzen A."/>
            <person name="Lutzoni F."/>
            <person name="Magnuson J."/>
            <person name="Mondo S."/>
            <person name="Nolan M."/>
            <person name="Ohm R."/>
            <person name="Pangilinan J."/>
            <person name="Park H.-J."/>
            <person name="Ramirez L."/>
            <person name="Alfaro M."/>
            <person name="Sun H."/>
            <person name="Tritt A."/>
            <person name="Yoshinaga Y."/>
            <person name="Zwiers L.-H."/>
            <person name="Turgeon B."/>
            <person name="Goodwin S."/>
            <person name="Spatafora J."/>
            <person name="Crous P."/>
            <person name="Grigoriev I."/>
        </authorList>
    </citation>
    <scope>NUCLEOTIDE SEQUENCE</scope>
    <source>
        <strain evidence="2">CBS 109.77</strain>
    </source>
</reference>
<dbReference type="AlphaFoldDB" id="A0A6A6X774"/>
<evidence type="ECO:0000256" key="1">
    <source>
        <dbReference type="SAM" id="MobiDB-lite"/>
    </source>
</evidence>
<organism evidence="2 3">
    <name type="scientific">Melanomma pulvis-pyrius CBS 109.77</name>
    <dbReference type="NCBI Taxonomy" id="1314802"/>
    <lineage>
        <taxon>Eukaryota</taxon>
        <taxon>Fungi</taxon>
        <taxon>Dikarya</taxon>
        <taxon>Ascomycota</taxon>
        <taxon>Pezizomycotina</taxon>
        <taxon>Dothideomycetes</taxon>
        <taxon>Pleosporomycetidae</taxon>
        <taxon>Pleosporales</taxon>
        <taxon>Melanommataceae</taxon>
        <taxon>Melanomma</taxon>
    </lineage>
</organism>
<dbReference type="EMBL" id="MU001990">
    <property type="protein sequence ID" value="KAF2792014.1"/>
    <property type="molecule type" value="Genomic_DNA"/>
</dbReference>
<dbReference type="PANTHER" id="PTHR42048">
    <property type="entry name" value="ARS-BINDING PROTEIN 2"/>
    <property type="match status" value="1"/>
</dbReference>
<dbReference type="InterPro" id="IPR018562">
    <property type="entry name" value="ARS-binding_2"/>
</dbReference>
<feature type="region of interest" description="Disordered" evidence="1">
    <location>
        <begin position="365"/>
        <end position="519"/>
    </location>
</feature>
<dbReference type="Pfam" id="PF09441">
    <property type="entry name" value="Abp2"/>
    <property type="match status" value="1"/>
</dbReference>
<feature type="compositionally biased region" description="Polar residues" evidence="1">
    <location>
        <begin position="65"/>
        <end position="74"/>
    </location>
</feature>
<feature type="compositionally biased region" description="Polar residues" evidence="1">
    <location>
        <begin position="383"/>
        <end position="405"/>
    </location>
</feature>
<feature type="region of interest" description="Disordered" evidence="1">
    <location>
        <begin position="570"/>
        <end position="626"/>
    </location>
</feature>
<feature type="compositionally biased region" description="Polar residues" evidence="1">
    <location>
        <begin position="573"/>
        <end position="596"/>
    </location>
</feature>